<dbReference type="PANTHER" id="PTHR33987:SF1">
    <property type="entry name" value="CALCINEURIN-LIKE METALLO-PHOSPHOESTERASE SUPERFAMILY PROTEIN"/>
    <property type="match status" value="1"/>
</dbReference>
<keyword evidence="4" id="KW-1185">Reference proteome</keyword>
<proteinExistence type="predicted"/>
<evidence type="ECO:0000313" key="3">
    <source>
        <dbReference type="EMBL" id="KAK1744159.1"/>
    </source>
</evidence>
<keyword evidence="3" id="KW-0378">Hydrolase</keyword>
<dbReference type="Gene3D" id="3.60.21.70">
    <property type="entry name" value="PhoD-like phosphatase"/>
    <property type="match status" value="1"/>
</dbReference>
<feature type="transmembrane region" description="Helical" evidence="1">
    <location>
        <begin position="415"/>
        <end position="436"/>
    </location>
</feature>
<feature type="domain" description="PhoD-like phosphatase metallophosphatase" evidence="2">
    <location>
        <begin position="48"/>
        <end position="371"/>
    </location>
</feature>
<organism evidence="3 4">
    <name type="scientific">Skeletonema marinoi</name>
    <dbReference type="NCBI Taxonomy" id="267567"/>
    <lineage>
        <taxon>Eukaryota</taxon>
        <taxon>Sar</taxon>
        <taxon>Stramenopiles</taxon>
        <taxon>Ochrophyta</taxon>
        <taxon>Bacillariophyta</taxon>
        <taxon>Coscinodiscophyceae</taxon>
        <taxon>Thalassiosirophycidae</taxon>
        <taxon>Thalassiosirales</taxon>
        <taxon>Skeletonemataceae</taxon>
        <taxon>Skeletonema</taxon>
        <taxon>Skeletonema marinoi-dohrnii complex</taxon>
    </lineage>
</organism>
<reference evidence="3" key="1">
    <citation type="submission" date="2023-06" db="EMBL/GenBank/DDBJ databases">
        <title>Survivors Of The Sea: Transcriptome response of Skeletonema marinoi to long-term dormancy.</title>
        <authorList>
            <person name="Pinder M.I.M."/>
            <person name="Kourtchenko O."/>
            <person name="Robertson E.K."/>
            <person name="Larsson T."/>
            <person name="Maumus F."/>
            <person name="Osuna-Cruz C.M."/>
            <person name="Vancaester E."/>
            <person name="Stenow R."/>
            <person name="Vandepoele K."/>
            <person name="Ploug H."/>
            <person name="Bruchert V."/>
            <person name="Godhe A."/>
            <person name="Topel M."/>
        </authorList>
    </citation>
    <scope>NUCLEOTIDE SEQUENCE</scope>
    <source>
        <strain evidence="3">R05AC</strain>
    </source>
</reference>
<dbReference type="InterPro" id="IPR018946">
    <property type="entry name" value="PhoD-like_MPP"/>
</dbReference>
<evidence type="ECO:0000313" key="4">
    <source>
        <dbReference type="Proteomes" id="UP001224775"/>
    </source>
</evidence>
<keyword evidence="1" id="KW-1133">Transmembrane helix</keyword>
<keyword evidence="1" id="KW-0812">Transmembrane</keyword>
<dbReference type="EMBL" id="JATAAI010000007">
    <property type="protein sequence ID" value="KAK1744159.1"/>
    <property type="molecule type" value="Genomic_DNA"/>
</dbReference>
<dbReference type="GO" id="GO:0004035">
    <property type="term" value="F:alkaline phosphatase activity"/>
    <property type="evidence" value="ECO:0007669"/>
    <property type="project" value="UniProtKB-EC"/>
</dbReference>
<comment type="caution">
    <text evidence="3">The sequence shown here is derived from an EMBL/GenBank/DDBJ whole genome shotgun (WGS) entry which is preliminary data.</text>
</comment>
<dbReference type="Proteomes" id="UP001224775">
    <property type="component" value="Unassembled WGS sequence"/>
</dbReference>
<evidence type="ECO:0000259" key="2">
    <source>
        <dbReference type="Pfam" id="PF09423"/>
    </source>
</evidence>
<evidence type="ECO:0000256" key="1">
    <source>
        <dbReference type="SAM" id="Phobius"/>
    </source>
</evidence>
<name>A0AAD8YCY0_9STRA</name>
<dbReference type="PANTHER" id="PTHR33987">
    <property type="entry name" value="CALCINEURIN-LIKE METALLO-PHOSPHOESTERASE SUPERFAMILY PROTEIN"/>
    <property type="match status" value="1"/>
</dbReference>
<dbReference type="CDD" id="cd07389">
    <property type="entry name" value="MPP_PhoD"/>
    <property type="match status" value="1"/>
</dbReference>
<dbReference type="SUPFAM" id="SSF56300">
    <property type="entry name" value="Metallo-dependent phosphatases"/>
    <property type="match status" value="1"/>
</dbReference>
<protein>
    <submittedName>
        <fullName evidence="3">Alkaline phosphatase D family protein</fullName>
        <ecNumber evidence="3">3.1.3.1</ecNumber>
    </submittedName>
</protein>
<accession>A0AAD8YCY0</accession>
<dbReference type="InterPro" id="IPR029052">
    <property type="entry name" value="Metallo-depent_PP-like"/>
</dbReference>
<dbReference type="Pfam" id="PF09423">
    <property type="entry name" value="PhoD"/>
    <property type="match status" value="1"/>
</dbReference>
<keyword evidence="1" id="KW-0472">Membrane</keyword>
<gene>
    <name evidence="3" type="ORF">QTG54_004692</name>
</gene>
<dbReference type="AlphaFoldDB" id="A0AAD8YCY0"/>
<dbReference type="InterPro" id="IPR038607">
    <property type="entry name" value="PhoD-like_sf"/>
</dbReference>
<sequence length="448" mass="50551">MQEEASADHELDASFPNINLTRIAFGSCHSRGAVNKRLSTDHNNNKTIWDTIAAVVQPQTFLWTGDAVYPPMEVKGDYPLEVLKYEFYQMKTNTTLGYASFIQNKMLEAGIYGTWDDHDYGGNDRGYELKGKDERRDAYLDFLGVKRKNNDRSGVYNSVEFGKQPNKVKVIFLDTRYARSKHCIPSVGSHPYVPHGAIFACLTRWLTAGFNLCSNGGEVLGEEQWEWFERQLAESKASMHIVVSSIQVLTTNPVVESWGHFPDERERLLKLINPVTGLVLLSGDVHHAEISSTKRINIKSKASSIIEVTSSGLTHSCLGGWYGGFCKPILDYFPKHRFKGGNVASTDDPSYFTKKNFGSISIDWKTRKFHVKVHNESGQVVLHTGPLEIDTAANLSESELAAVDKCIDGHFFITIHLYNMAALVGVVMMFGLVFWMKRRRQRTHTKRD</sequence>
<dbReference type="EC" id="3.1.3.1" evidence="3"/>